<dbReference type="SUPFAM" id="SSF51735">
    <property type="entry name" value="NAD(P)-binding Rossmann-fold domains"/>
    <property type="match status" value="1"/>
</dbReference>
<evidence type="ECO:0000313" key="6">
    <source>
        <dbReference type="EMBL" id="OPZ91626.1"/>
    </source>
</evidence>
<comment type="caution">
    <text evidence="6">The sequence shown here is derived from an EMBL/GenBank/DDBJ whole genome shotgun (WGS) entry which is preliminary data.</text>
</comment>
<protein>
    <recommendedName>
        <fullName evidence="3">GDP-mannose 4,6-dehydratase</fullName>
        <ecNumber evidence="3">4.2.1.47</ecNumber>
    </recommendedName>
</protein>
<dbReference type="Pfam" id="PF16363">
    <property type="entry name" value="GDP_Man_Dehyd"/>
    <property type="match status" value="1"/>
</dbReference>
<sequence length="229" mass="26413">MNTNVNGTLFILSALKENAPRCRFYFAGSSEMFGLVHESPQSELTRFHPRSPYGVSKVTGFYLTQNYRESYRMFACSGILFNHESPRRGHEFVTRKISRGVAAIKLGLAKKITLGNLKAERDWGYAPEYVEAMWLMLQQREPEDFVIATEETHTVEDFAAAAFKSVGLDWRRHVETDPALLRPAEVHELRGNIARARKKLGWRPKVKFEKLVRIMVEADLKELREEHNL</sequence>
<comment type="similarity">
    <text evidence="2">Belongs to the NAD(P)-dependent epimerase/dehydratase family. GDP-mannose 4,6-dehydratase subfamily.</text>
</comment>
<comment type="cofactor">
    <cofactor evidence="1">
        <name>NADP(+)</name>
        <dbReference type="ChEBI" id="CHEBI:58349"/>
    </cofactor>
</comment>
<evidence type="ECO:0000256" key="3">
    <source>
        <dbReference type="ARBA" id="ARBA00011989"/>
    </source>
</evidence>
<dbReference type="AlphaFoldDB" id="A0A1V5MEK9"/>
<dbReference type="PANTHER" id="PTHR43715:SF1">
    <property type="entry name" value="GDP-MANNOSE 4,6 DEHYDRATASE"/>
    <property type="match status" value="1"/>
</dbReference>
<dbReference type="Gene3D" id="3.90.25.10">
    <property type="entry name" value="UDP-galactose 4-epimerase, domain 1"/>
    <property type="match status" value="1"/>
</dbReference>
<evidence type="ECO:0000259" key="5">
    <source>
        <dbReference type="Pfam" id="PF16363"/>
    </source>
</evidence>
<evidence type="ECO:0000256" key="1">
    <source>
        <dbReference type="ARBA" id="ARBA00001937"/>
    </source>
</evidence>
<dbReference type="GO" id="GO:0042351">
    <property type="term" value="P:'de novo' GDP-L-fucose biosynthetic process"/>
    <property type="evidence" value="ECO:0007669"/>
    <property type="project" value="TreeGrafter"/>
</dbReference>
<dbReference type="PANTHER" id="PTHR43715">
    <property type="entry name" value="GDP-MANNOSE 4,6-DEHYDRATASE"/>
    <property type="match status" value="1"/>
</dbReference>
<organism evidence="6">
    <name type="scientific">candidate division TA06 bacterium ADurb.Bin417</name>
    <dbReference type="NCBI Taxonomy" id="1852828"/>
    <lineage>
        <taxon>Bacteria</taxon>
        <taxon>Bacteria division TA06</taxon>
    </lineage>
</organism>
<gene>
    <name evidence="6" type="primary">gmd</name>
    <name evidence="6" type="ORF">BWY73_01041</name>
</gene>
<dbReference type="InterPro" id="IPR006368">
    <property type="entry name" value="GDP_Man_deHydtase"/>
</dbReference>
<evidence type="ECO:0000256" key="4">
    <source>
        <dbReference type="ARBA" id="ARBA00023239"/>
    </source>
</evidence>
<reference evidence="6" key="1">
    <citation type="submission" date="2017-02" db="EMBL/GenBank/DDBJ databases">
        <title>Delving into the versatile metabolic prowess of the omnipresent phylum Bacteroidetes.</title>
        <authorList>
            <person name="Nobu M.K."/>
            <person name="Mei R."/>
            <person name="Narihiro T."/>
            <person name="Kuroda K."/>
            <person name="Liu W.-T."/>
        </authorList>
    </citation>
    <scope>NUCLEOTIDE SEQUENCE</scope>
    <source>
        <strain evidence="6">ADurb.Bin417</strain>
    </source>
</reference>
<dbReference type="CDD" id="cd05260">
    <property type="entry name" value="GDP_MD_SDR_e"/>
    <property type="match status" value="1"/>
</dbReference>
<evidence type="ECO:0000256" key="2">
    <source>
        <dbReference type="ARBA" id="ARBA00009263"/>
    </source>
</evidence>
<name>A0A1V5MEK9_UNCT6</name>
<accession>A0A1V5MEK9</accession>
<dbReference type="InterPro" id="IPR036291">
    <property type="entry name" value="NAD(P)-bd_dom_sf"/>
</dbReference>
<feature type="domain" description="NAD(P)-binding" evidence="5">
    <location>
        <begin position="1"/>
        <end position="215"/>
    </location>
</feature>
<dbReference type="EC" id="4.2.1.47" evidence="3"/>
<dbReference type="InterPro" id="IPR016040">
    <property type="entry name" value="NAD(P)-bd_dom"/>
</dbReference>
<keyword evidence="4 6" id="KW-0456">Lyase</keyword>
<dbReference type="GO" id="GO:0008446">
    <property type="term" value="F:GDP-mannose 4,6-dehydratase activity"/>
    <property type="evidence" value="ECO:0007669"/>
    <property type="project" value="UniProtKB-EC"/>
</dbReference>
<dbReference type="EMBL" id="MWAK01000160">
    <property type="protein sequence ID" value="OPZ91626.1"/>
    <property type="molecule type" value="Genomic_DNA"/>
</dbReference>
<dbReference type="Proteomes" id="UP000485484">
    <property type="component" value="Unassembled WGS sequence"/>
</dbReference>
<proteinExistence type="inferred from homology"/>
<dbReference type="Gene3D" id="3.40.50.720">
    <property type="entry name" value="NAD(P)-binding Rossmann-like Domain"/>
    <property type="match status" value="1"/>
</dbReference>